<proteinExistence type="predicted"/>
<dbReference type="InterPro" id="IPR018640">
    <property type="entry name" value="DUF2063"/>
</dbReference>
<dbReference type="Gene3D" id="1.10.150.690">
    <property type="entry name" value="DUF2063"/>
    <property type="match status" value="1"/>
</dbReference>
<accession>A0A847SCR7</accession>
<evidence type="ECO:0000313" key="3">
    <source>
        <dbReference type="Proteomes" id="UP000587991"/>
    </source>
</evidence>
<evidence type="ECO:0000259" key="1">
    <source>
        <dbReference type="Pfam" id="PF09836"/>
    </source>
</evidence>
<protein>
    <submittedName>
        <fullName evidence="2">DUF2063 domain-containing protein</fullName>
    </submittedName>
</protein>
<dbReference type="InterPro" id="IPR044922">
    <property type="entry name" value="DUF2063_N_sf"/>
</dbReference>
<sequence>MPSLEQQLAGMAAVLLGEEAPAALFDTHSPARIAAYRNNHQGNRVEALKGAYPILQQLLGEDFFQALAQRFVRDHLSESGNLHDYGSGLADFLQTFPPVADYSYLPDVARLEWQLHRAYYAADRAGLSPALLAACPPQQIAQLRFVLHPSVGLMDSPWPLTAIWAAHQPGLDEVPEVDLGQGGGAVRVWREGLLLHVESITAAEAAFMQAVMQQRPFAEALDTALRCDAGFEPGPLLQDWMHRTILCEAHWSEEE</sequence>
<dbReference type="AlphaFoldDB" id="A0A847SCR7"/>
<keyword evidence="3" id="KW-1185">Reference proteome</keyword>
<evidence type="ECO:0000313" key="2">
    <source>
        <dbReference type="EMBL" id="NLR74948.1"/>
    </source>
</evidence>
<gene>
    <name evidence="2" type="ORF">HF682_07235</name>
</gene>
<reference evidence="2 3" key="1">
    <citation type="submission" date="2020-04" db="EMBL/GenBank/DDBJ databases">
        <title>Draft genome of Leeia sp. IMCC25680.</title>
        <authorList>
            <person name="Song J."/>
            <person name="Cho J.-C."/>
        </authorList>
    </citation>
    <scope>NUCLEOTIDE SEQUENCE [LARGE SCALE GENOMIC DNA]</scope>
    <source>
        <strain evidence="2 3">IMCC25680</strain>
    </source>
</reference>
<comment type="caution">
    <text evidence="2">The sequence shown here is derived from an EMBL/GenBank/DDBJ whole genome shotgun (WGS) entry which is preliminary data.</text>
</comment>
<dbReference type="Proteomes" id="UP000587991">
    <property type="component" value="Unassembled WGS sequence"/>
</dbReference>
<dbReference type="EMBL" id="JABAIM010000001">
    <property type="protein sequence ID" value="NLR74948.1"/>
    <property type="molecule type" value="Genomic_DNA"/>
</dbReference>
<dbReference type="RefSeq" id="WP_168876521.1">
    <property type="nucleotide sequence ID" value="NZ_JABAIM010000001.1"/>
</dbReference>
<dbReference type="Pfam" id="PF09836">
    <property type="entry name" value="DUF2063"/>
    <property type="match status" value="1"/>
</dbReference>
<feature type="domain" description="Putative DNA-binding" evidence="1">
    <location>
        <begin position="11"/>
        <end position="93"/>
    </location>
</feature>
<organism evidence="2 3">
    <name type="scientific">Leeia aquatica</name>
    <dbReference type="NCBI Taxonomy" id="2725557"/>
    <lineage>
        <taxon>Bacteria</taxon>
        <taxon>Pseudomonadati</taxon>
        <taxon>Pseudomonadota</taxon>
        <taxon>Betaproteobacteria</taxon>
        <taxon>Neisseriales</taxon>
        <taxon>Leeiaceae</taxon>
        <taxon>Leeia</taxon>
    </lineage>
</organism>
<name>A0A847SCR7_9NEIS</name>